<comment type="similarity">
    <text evidence="1 7">Belongs to the esterase D family.</text>
</comment>
<dbReference type="EC" id="3.1.2.12" evidence="2 7"/>
<organism evidence="8 9">
    <name type="scientific">Cutaneotrichosporon cavernicola</name>
    <dbReference type="NCBI Taxonomy" id="279322"/>
    <lineage>
        <taxon>Eukaryota</taxon>
        <taxon>Fungi</taxon>
        <taxon>Dikarya</taxon>
        <taxon>Basidiomycota</taxon>
        <taxon>Agaricomycotina</taxon>
        <taxon>Tremellomycetes</taxon>
        <taxon>Trichosporonales</taxon>
        <taxon>Trichosporonaceae</taxon>
        <taxon>Cutaneotrichosporon</taxon>
    </lineage>
</organism>
<accession>A0AA48L569</accession>
<sequence>MSLEKVSANRVANGVLTKYKFPSTSLGLDTNVNVYVPDGADKSPVPVLFYLAGLTCTEDTGAQKGGLFNMAGKHRIALVFPDTSPRGAGVEGEDDDWQLGTGAGFYINANNPKWKHYNMYDLVAKELPDVLSKAGLGLDMSRLSITGHSMGGHGALSLYLKDPARFKSCSAFAPICNPSVVPWGQGAFSNYLVAKTKSSPPAEWLAHDASHLLAASQAEKLNILVDVGTDDQFLKAGQLTPEALEAAYEERKKSRKSDDFTLRRQEGYDHSYYFISTFSPEHVEFHAKYLNA</sequence>
<dbReference type="GO" id="GO:0005829">
    <property type="term" value="C:cytosol"/>
    <property type="evidence" value="ECO:0007669"/>
    <property type="project" value="TreeGrafter"/>
</dbReference>
<evidence type="ECO:0000256" key="5">
    <source>
        <dbReference type="ARBA" id="ARBA00022801"/>
    </source>
</evidence>
<comment type="subcellular location">
    <subcellularLocation>
        <location evidence="7">Cytoplasm</location>
    </subcellularLocation>
</comment>
<dbReference type="GO" id="GO:0046294">
    <property type="term" value="P:formaldehyde catabolic process"/>
    <property type="evidence" value="ECO:0007669"/>
    <property type="project" value="InterPro"/>
</dbReference>
<keyword evidence="7" id="KW-0963">Cytoplasm</keyword>
<feature type="active site" description="Charge relay system" evidence="6">
    <location>
        <position position="231"/>
    </location>
</feature>
<evidence type="ECO:0000313" key="9">
    <source>
        <dbReference type="Proteomes" id="UP001233271"/>
    </source>
</evidence>
<evidence type="ECO:0000256" key="6">
    <source>
        <dbReference type="PIRSR" id="PIRSR614186-1"/>
    </source>
</evidence>
<comment type="function">
    <text evidence="7">Serine hydrolase involved in the detoxification of formaldehyde.</text>
</comment>
<dbReference type="GO" id="GO:0052689">
    <property type="term" value="F:carboxylic ester hydrolase activity"/>
    <property type="evidence" value="ECO:0007669"/>
    <property type="project" value="UniProtKB-KW"/>
</dbReference>
<dbReference type="NCBIfam" id="TIGR02821">
    <property type="entry name" value="fghA_ester_D"/>
    <property type="match status" value="1"/>
</dbReference>
<dbReference type="SUPFAM" id="SSF53474">
    <property type="entry name" value="alpha/beta-Hydrolases"/>
    <property type="match status" value="1"/>
</dbReference>
<reference evidence="8" key="1">
    <citation type="journal article" date="2023" name="BMC Genomics">
        <title>Chromosome-level genome assemblies of Cutaneotrichosporon spp. (Trichosporonales, Basidiomycota) reveal imbalanced evolution between nucleotide sequences and chromosome synteny.</title>
        <authorList>
            <person name="Kobayashi Y."/>
            <person name="Kayamori A."/>
            <person name="Aoki K."/>
            <person name="Shiwa Y."/>
            <person name="Matsutani M."/>
            <person name="Fujita N."/>
            <person name="Sugita T."/>
            <person name="Iwasaki W."/>
            <person name="Tanaka N."/>
            <person name="Takashima M."/>
        </authorList>
    </citation>
    <scope>NUCLEOTIDE SEQUENCE</scope>
    <source>
        <strain evidence="8">HIS019</strain>
    </source>
</reference>
<dbReference type="KEGG" id="ccac:CcaHIS019_0409570"/>
<evidence type="ECO:0000256" key="2">
    <source>
        <dbReference type="ARBA" id="ARBA00012479"/>
    </source>
</evidence>
<comment type="catalytic activity">
    <reaction evidence="7">
        <text>S-formylglutathione + H2O = formate + glutathione + H(+)</text>
        <dbReference type="Rhea" id="RHEA:14961"/>
        <dbReference type="ChEBI" id="CHEBI:15377"/>
        <dbReference type="ChEBI" id="CHEBI:15378"/>
        <dbReference type="ChEBI" id="CHEBI:15740"/>
        <dbReference type="ChEBI" id="CHEBI:57688"/>
        <dbReference type="ChEBI" id="CHEBI:57925"/>
        <dbReference type="EC" id="3.1.2.12"/>
    </reaction>
</comment>
<feature type="active site" description="Charge relay system" evidence="6">
    <location>
        <position position="270"/>
    </location>
</feature>
<dbReference type="Pfam" id="PF00756">
    <property type="entry name" value="Esterase"/>
    <property type="match status" value="1"/>
</dbReference>
<protein>
    <recommendedName>
        <fullName evidence="3 7">S-formylglutathione hydrolase</fullName>
        <ecNumber evidence="2 7">3.1.2.12</ecNumber>
    </recommendedName>
</protein>
<dbReference type="PANTHER" id="PTHR10061">
    <property type="entry name" value="S-FORMYLGLUTATHIONE HYDROLASE"/>
    <property type="match status" value="1"/>
</dbReference>
<evidence type="ECO:0000256" key="7">
    <source>
        <dbReference type="RuleBase" id="RU363068"/>
    </source>
</evidence>
<dbReference type="InterPro" id="IPR014186">
    <property type="entry name" value="S-formylglutathione_hydrol"/>
</dbReference>
<dbReference type="InterPro" id="IPR000801">
    <property type="entry name" value="Esterase-like"/>
</dbReference>
<keyword evidence="9" id="KW-1185">Reference proteome</keyword>
<dbReference type="EMBL" id="AP028215">
    <property type="protein sequence ID" value="BEI92137.1"/>
    <property type="molecule type" value="Genomic_DNA"/>
</dbReference>
<evidence type="ECO:0000256" key="3">
    <source>
        <dbReference type="ARBA" id="ARBA00016774"/>
    </source>
</evidence>
<gene>
    <name evidence="8" type="ORF">CcaverHIS019_0409570</name>
</gene>
<evidence type="ECO:0000256" key="4">
    <source>
        <dbReference type="ARBA" id="ARBA00022487"/>
    </source>
</evidence>
<dbReference type="Gene3D" id="3.40.50.1820">
    <property type="entry name" value="alpha/beta hydrolase"/>
    <property type="match status" value="1"/>
</dbReference>
<keyword evidence="5 7" id="KW-0378">Hydrolase</keyword>
<dbReference type="PANTHER" id="PTHR10061:SF0">
    <property type="entry name" value="S-FORMYLGLUTATHIONE HYDROLASE"/>
    <property type="match status" value="1"/>
</dbReference>
<proteinExistence type="inferred from homology"/>
<keyword evidence="4 7" id="KW-0719">Serine esterase</keyword>
<dbReference type="FunFam" id="3.40.50.1820:FF:000002">
    <property type="entry name" value="S-formylglutathione hydrolase"/>
    <property type="match status" value="1"/>
</dbReference>
<feature type="active site" description="Charge relay system" evidence="6">
    <location>
        <position position="149"/>
    </location>
</feature>
<dbReference type="GeneID" id="85496007"/>
<evidence type="ECO:0000256" key="1">
    <source>
        <dbReference type="ARBA" id="ARBA00005622"/>
    </source>
</evidence>
<dbReference type="InterPro" id="IPR029058">
    <property type="entry name" value="AB_hydrolase_fold"/>
</dbReference>
<name>A0AA48L569_9TREE</name>
<dbReference type="Proteomes" id="UP001233271">
    <property type="component" value="Chromosome 4"/>
</dbReference>
<dbReference type="AlphaFoldDB" id="A0AA48L569"/>
<evidence type="ECO:0000313" key="8">
    <source>
        <dbReference type="EMBL" id="BEI92137.1"/>
    </source>
</evidence>
<dbReference type="GO" id="GO:0018738">
    <property type="term" value="F:S-formylglutathione hydrolase activity"/>
    <property type="evidence" value="ECO:0007669"/>
    <property type="project" value="UniProtKB-EC"/>
</dbReference>
<dbReference type="RefSeq" id="XP_060457402.1">
    <property type="nucleotide sequence ID" value="XM_060600849.1"/>
</dbReference>